<gene>
    <name evidence="1" type="ORF">XPG1_2290</name>
</gene>
<dbReference type="KEGG" id="xpo:XPG1_2290"/>
<accession>A0A068R732</accession>
<dbReference type="STRING" id="1354304.XPG1_2290"/>
<evidence type="ECO:0000313" key="1">
    <source>
        <dbReference type="EMBL" id="CDG21945.1"/>
    </source>
</evidence>
<protein>
    <submittedName>
        <fullName evidence="1">Uncharacterized protein</fullName>
    </submittedName>
</protein>
<keyword evidence="2" id="KW-1185">Reference proteome</keyword>
<dbReference type="EMBL" id="FO704551">
    <property type="protein sequence ID" value="CDG21945.1"/>
    <property type="molecule type" value="Genomic_DNA"/>
</dbReference>
<evidence type="ECO:0000313" key="2">
    <source>
        <dbReference type="Proteomes" id="UP000032735"/>
    </source>
</evidence>
<name>A0A068R732_9GAMM</name>
<reference evidence="1 2" key="1">
    <citation type="submission" date="2013-07" db="EMBL/GenBank/DDBJ databases">
        <authorList>
            <person name="Genoscope - CEA"/>
        </authorList>
    </citation>
    <scope>NUCLEOTIDE SEQUENCE [LARGE SCALE GENOMIC DNA]</scope>
    <source>
        <strain evidence="1 2">G6</strain>
    </source>
</reference>
<organism evidence="1 2">
    <name type="scientific">Xenorhabdus poinarii G6</name>
    <dbReference type="NCBI Taxonomy" id="1354304"/>
    <lineage>
        <taxon>Bacteria</taxon>
        <taxon>Pseudomonadati</taxon>
        <taxon>Pseudomonadota</taxon>
        <taxon>Gammaproteobacteria</taxon>
        <taxon>Enterobacterales</taxon>
        <taxon>Morganellaceae</taxon>
        <taxon>Xenorhabdus</taxon>
    </lineage>
</organism>
<sequence length="46" mass="5313">MSCQQKINGVTDWAYSTVVITVLDVNILLNLSWNWFSKAFPIETYC</sequence>
<dbReference type="AlphaFoldDB" id="A0A068R732"/>
<dbReference type="HOGENOM" id="CLU_3190859_0_0_6"/>
<dbReference type="Proteomes" id="UP000032735">
    <property type="component" value="Chromosome"/>
</dbReference>
<proteinExistence type="predicted"/>